<keyword evidence="3" id="KW-1185">Reference proteome</keyword>
<evidence type="ECO:0000256" key="1">
    <source>
        <dbReference type="SAM" id="MobiDB-lite"/>
    </source>
</evidence>
<comment type="caution">
    <text evidence="2">The sequence shown here is derived from an EMBL/GenBank/DDBJ whole genome shotgun (WGS) entry which is preliminary data.</text>
</comment>
<proteinExistence type="predicted"/>
<dbReference type="AlphaFoldDB" id="A0A4C1Y3L8"/>
<sequence length="203" mass="23079">MSTENAPHPDHQIGVNLRLGYGSSYLPIPADGVRSTRDISPKGLSRTTRTDKRIKREEDRRVRGYFFLLYIRRANEQASRQRVDGHRNPSPLATPVERIAGLFKWDTVSNGGVIGTMESLLAFVPFFEDAPYIHRPFRVTSNDRRDRPRRPQAARPPREGVSIESARPPPPARPPPGDKSSRRRARRQTPPATFSHIARKCRV</sequence>
<gene>
    <name evidence="2" type="ORF">EVAR_52704_1</name>
</gene>
<name>A0A4C1Y3L8_EUMVA</name>
<accession>A0A4C1Y3L8</accession>
<protein>
    <submittedName>
        <fullName evidence="2">Uncharacterized protein</fullName>
    </submittedName>
</protein>
<feature type="region of interest" description="Disordered" evidence="1">
    <location>
        <begin position="138"/>
        <end position="203"/>
    </location>
</feature>
<dbReference type="EMBL" id="BGZK01001040">
    <property type="protein sequence ID" value="GBP69432.1"/>
    <property type="molecule type" value="Genomic_DNA"/>
</dbReference>
<evidence type="ECO:0000313" key="3">
    <source>
        <dbReference type="Proteomes" id="UP000299102"/>
    </source>
</evidence>
<organism evidence="2 3">
    <name type="scientific">Eumeta variegata</name>
    <name type="common">Bagworm moth</name>
    <name type="synonym">Eumeta japonica</name>
    <dbReference type="NCBI Taxonomy" id="151549"/>
    <lineage>
        <taxon>Eukaryota</taxon>
        <taxon>Metazoa</taxon>
        <taxon>Ecdysozoa</taxon>
        <taxon>Arthropoda</taxon>
        <taxon>Hexapoda</taxon>
        <taxon>Insecta</taxon>
        <taxon>Pterygota</taxon>
        <taxon>Neoptera</taxon>
        <taxon>Endopterygota</taxon>
        <taxon>Lepidoptera</taxon>
        <taxon>Glossata</taxon>
        <taxon>Ditrysia</taxon>
        <taxon>Tineoidea</taxon>
        <taxon>Psychidae</taxon>
        <taxon>Oiketicinae</taxon>
        <taxon>Eumeta</taxon>
    </lineage>
</organism>
<dbReference type="Proteomes" id="UP000299102">
    <property type="component" value="Unassembled WGS sequence"/>
</dbReference>
<reference evidence="2 3" key="1">
    <citation type="journal article" date="2019" name="Commun. Biol.">
        <title>The bagworm genome reveals a unique fibroin gene that provides high tensile strength.</title>
        <authorList>
            <person name="Kono N."/>
            <person name="Nakamura H."/>
            <person name="Ohtoshi R."/>
            <person name="Tomita M."/>
            <person name="Numata K."/>
            <person name="Arakawa K."/>
        </authorList>
    </citation>
    <scope>NUCLEOTIDE SEQUENCE [LARGE SCALE GENOMIC DNA]</scope>
</reference>
<feature type="compositionally biased region" description="Pro residues" evidence="1">
    <location>
        <begin position="167"/>
        <end position="177"/>
    </location>
</feature>
<evidence type="ECO:0000313" key="2">
    <source>
        <dbReference type="EMBL" id="GBP69432.1"/>
    </source>
</evidence>